<dbReference type="CDD" id="cd00130">
    <property type="entry name" value="PAS"/>
    <property type="match status" value="3"/>
</dbReference>
<keyword evidence="11" id="KW-0238">DNA-binding</keyword>
<keyword evidence="10" id="KW-0805">Transcription regulation</keyword>
<dbReference type="Pfam" id="PF08447">
    <property type="entry name" value="PAS_3"/>
    <property type="match status" value="1"/>
</dbReference>
<dbReference type="SUPFAM" id="SSF55785">
    <property type="entry name" value="PYP-like sensor domain (PAS domain)"/>
    <property type="match status" value="3"/>
</dbReference>
<evidence type="ECO:0000256" key="3">
    <source>
        <dbReference type="ARBA" id="ARBA00022630"/>
    </source>
</evidence>
<dbReference type="InterPro" id="IPR013088">
    <property type="entry name" value="Znf_NHR/GATA"/>
</dbReference>
<keyword evidence="12" id="KW-0010">Activator</keyword>
<evidence type="ECO:0000256" key="6">
    <source>
        <dbReference type="ARBA" id="ARBA00022737"/>
    </source>
</evidence>
<keyword evidence="5" id="KW-0479">Metal-binding</keyword>
<feature type="region of interest" description="Disordered" evidence="17">
    <location>
        <begin position="247"/>
        <end position="310"/>
    </location>
</feature>
<evidence type="ECO:0000256" key="7">
    <source>
        <dbReference type="ARBA" id="ARBA00022771"/>
    </source>
</evidence>
<evidence type="ECO:0000256" key="5">
    <source>
        <dbReference type="ARBA" id="ARBA00022723"/>
    </source>
</evidence>
<feature type="domain" description="GATA-type" evidence="19">
    <location>
        <begin position="931"/>
        <end position="966"/>
    </location>
</feature>
<evidence type="ECO:0000256" key="8">
    <source>
        <dbReference type="ARBA" id="ARBA00022833"/>
    </source>
</evidence>
<gene>
    <name evidence="20" type="ORF">EI97DRAFT_210109</name>
</gene>
<evidence type="ECO:0000256" key="9">
    <source>
        <dbReference type="ARBA" id="ARBA00022991"/>
    </source>
</evidence>
<dbReference type="PANTHER" id="PTHR47429">
    <property type="entry name" value="PROTEIN TWIN LOV 1"/>
    <property type="match status" value="1"/>
</dbReference>
<name>A0A6A6J7R9_WESOR</name>
<dbReference type="InterPro" id="IPR035965">
    <property type="entry name" value="PAS-like_dom_sf"/>
</dbReference>
<evidence type="ECO:0000256" key="16">
    <source>
        <dbReference type="SAM" id="Coils"/>
    </source>
</evidence>
<dbReference type="Pfam" id="PF13426">
    <property type="entry name" value="PAS_9"/>
    <property type="match status" value="2"/>
</dbReference>
<dbReference type="GO" id="GO:0006355">
    <property type="term" value="P:regulation of DNA-templated transcription"/>
    <property type="evidence" value="ECO:0007669"/>
    <property type="project" value="InterPro"/>
</dbReference>
<dbReference type="FunFam" id="3.30.450.20:FF:000064">
    <property type="entry name" value="Vivid PAS protein VVD"/>
    <property type="match status" value="1"/>
</dbReference>
<keyword evidence="9" id="KW-0157">Chromophore</keyword>
<keyword evidence="6" id="KW-0677">Repeat</keyword>
<dbReference type="PROSITE" id="PS50112">
    <property type="entry name" value="PAS"/>
    <property type="match status" value="2"/>
</dbReference>
<dbReference type="GO" id="GO:0043565">
    <property type="term" value="F:sequence-specific DNA binding"/>
    <property type="evidence" value="ECO:0007669"/>
    <property type="project" value="InterPro"/>
</dbReference>
<feature type="compositionally biased region" description="Polar residues" evidence="17">
    <location>
        <begin position="76"/>
        <end position="85"/>
    </location>
</feature>
<proteinExistence type="predicted"/>
<dbReference type="OrthoDB" id="447251at2759"/>
<evidence type="ECO:0000256" key="4">
    <source>
        <dbReference type="ARBA" id="ARBA00022643"/>
    </source>
</evidence>
<evidence type="ECO:0000313" key="20">
    <source>
        <dbReference type="EMBL" id="KAF2272445.1"/>
    </source>
</evidence>
<keyword evidence="14" id="KW-0675">Receptor</keyword>
<accession>A0A6A6J7R9</accession>
<keyword evidence="2" id="KW-0716">Sensory transduction</keyword>
<dbReference type="Gene3D" id="3.30.450.20">
    <property type="entry name" value="PAS domain"/>
    <property type="match status" value="3"/>
</dbReference>
<dbReference type="Pfam" id="PF00320">
    <property type="entry name" value="GATA"/>
    <property type="match status" value="1"/>
</dbReference>
<evidence type="ECO:0000256" key="13">
    <source>
        <dbReference type="ARBA" id="ARBA00023163"/>
    </source>
</evidence>
<dbReference type="CDD" id="cd00202">
    <property type="entry name" value="ZnF_GATA"/>
    <property type="match status" value="1"/>
</dbReference>
<dbReference type="SMART" id="SM00401">
    <property type="entry name" value="ZnF_GATA"/>
    <property type="match status" value="1"/>
</dbReference>
<dbReference type="Gene3D" id="3.30.50.10">
    <property type="entry name" value="Erythroid Transcription Factor GATA-1, subunit A"/>
    <property type="match status" value="1"/>
</dbReference>
<dbReference type="PROSITE" id="PS00344">
    <property type="entry name" value="GATA_ZN_FINGER_1"/>
    <property type="match status" value="1"/>
</dbReference>
<keyword evidence="3" id="KW-0285">Flavoprotein</keyword>
<keyword evidence="13" id="KW-0804">Transcription</keyword>
<feature type="compositionally biased region" description="Low complexity" evidence="17">
    <location>
        <begin position="61"/>
        <end position="75"/>
    </location>
</feature>
<dbReference type="PROSITE" id="PS50114">
    <property type="entry name" value="GATA_ZN_FINGER_2"/>
    <property type="match status" value="1"/>
</dbReference>
<keyword evidence="7 15" id="KW-0863">Zinc-finger</keyword>
<evidence type="ECO:0008006" key="22">
    <source>
        <dbReference type="Google" id="ProtNLM"/>
    </source>
</evidence>
<feature type="region of interest" description="Disordered" evidence="17">
    <location>
        <begin position="1"/>
        <end position="94"/>
    </location>
</feature>
<evidence type="ECO:0000256" key="10">
    <source>
        <dbReference type="ARBA" id="ARBA00023015"/>
    </source>
</evidence>
<dbReference type="InterPro" id="IPR013655">
    <property type="entry name" value="PAS_fold_3"/>
</dbReference>
<feature type="coiled-coil region" evidence="16">
    <location>
        <begin position="895"/>
        <end position="922"/>
    </location>
</feature>
<dbReference type="EMBL" id="ML986521">
    <property type="protein sequence ID" value="KAF2272445.1"/>
    <property type="molecule type" value="Genomic_DNA"/>
</dbReference>
<keyword evidence="16" id="KW-0175">Coiled coil</keyword>
<dbReference type="GO" id="GO:0008270">
    <property type="term" value="F:zinc ion binding"/>
    <property type="evidence" value="ECO:0007669"/>
    <property type="project" value="UniProtKB-KW"/>
</dbReference>
<keyword evidence="21" id="KW-1185">Reference proteome</keyword>
<feature type="domain" description="PAS" evidence="18">
    <location>
        <begin position="713"/>
        <end position="765"/>
    </location>
</feature>
<dbReference type="PANTHER" id="PTHR47429:SF7">
    <property type="entry name" value="GATA-FACTOR"/>
    <property type="match status" value="1"/>
</dbReference>
<evidence type="ECO:0000256" key="11">
    <source>
        <dbReference type="ARBA" id="ARBA00023125"/>
    </source>
</evidence>
<evidence type="ECO:0000259" key="18">
    <source>
        <dbReference type="PROSITE" id="PS50112"/>
    </source>
</evidence>
<dbReference type="Proteomes" id="UP000800097">
    <property type="component" value="Unassembled WGS sequence"/>
</dbReference>
<feature type="domain" description="PAS" evidence="18">
    <location>
        <begin position="581"/>
        <end position="646"/>
    </location>
</feature>
<feature type="compositionally biased region" description="Polar residues" evidence="17">
    <location>
        <begin position="247"/>
        <end position="288"/>
    </location>
</feature>
<evidence type="ECO:0000313" key="21">
    <source>
        <dbReference type="Proteomes" id="UP000800097"/>
    </source>
</evidence>
<feature type="compositionally biased region" description="Polar residues" evidence="17">
    <location>
        <begin position="15"/>
        <end position="27"/>
    </location>
</feature>
<evidence type="ECO:0000256" key="12">
    <source>
        <dbReference type="ARBA" id="ARBA00023159"/>
    </source>
</evidence>
<keyword evidence="1" id="KW-0600">Photoreceptor protein</keyword>
<dbReference type="GeneID" id="54546937"/>
<dbReference type="SUPFAM" id="SSF57716">
    <property type="entry name" value="Glucocorticoid receptor-like (DNA-binding domain)"/>
    <property type="match status" value="1"/>
</dbReference>
<dbReference type="GO" id="GO:0005634">
    <property type="term" value="C:nucleus"/>
    <property type="evidence" value="ECO:0007669"/>
    <property type="project" value="TreeGrafter"/>
</dbReference>
<organism evidence="20 21">
    <name type="scientific">Westerdykella ornata</name>
    <dbReference type="NCBI Taxonomy" id="318751"/>
    <lineage>
        <taxon>Eukaryota</taxon>
        <taxon>Fungi</taxon>
        <taxon>Dikarya</taxon>
        <taxon>Ascomycota</taxon>
        <taxon>Pezizomycotina</taxon>
        <taxon>Dothideomycetes</taxon>
        <taxon>Pleosporomycetidae</taxon>
        <taxon>Pleosporales</taxon>
        <taxon>Sporormiaceae</taxon>
        <taxon>Westerdykella</taxon>
    </lineage>
</organism>
<evidence type="ECO:0000256" key="2">
    <source>
        <dbReference type="ARBA" id="ARBA00022606"/>
    </source>
</evidence>
<keyword evidence="4" id="KW-0288">FMN</keyword>
<dbReference type="InterPro" id="IPR000014">
    <property type="entry name" value="PAS"/>
</dbReference>
<evidence type="ECO:0000256" key="17">
    <source>
        <dbReference type="SAM" id="MobiDB-lite"/>
    </source>
</evidence>
<protein>
    <recommendedName>
        <fullName evidence="22">White collar 1 protein</fullName>
    </recommendedName>
</protein>
<dbReference type="AlphaFoldDB" id="A0A6A6J7R9"/>
<dbReference type="InterPro" id="IPR000679">
    <property type="entry name" value="Znf_GATA"/>
</dbReference>
<evidence type="ECO:0000256" key="15">
    <source>
        <dbReference type="PROSITE-ProRule" id="PRU00094"/>
    </source>
</evidence>
<keyword evidence="8" id="KW-0862">Zinc</keyword>
<evidence type="ECO:0000256" key="1">
    <source>
        <dbReference type="ARBA" id="ARBA00022543"/>
    </source>
</evidence>
<evidence type="ECO:0000259" key="19">
    <source>
        <dbReference type="PROSITE" id="PS50114"/>
    </source>
</evidence>
<evidence type="ECO:0000256" key="14">
    <source>
        <dbReference type="ARBA" id="ARBA00023170"/>
    </source>
</evidence>
<dbReference type="SMART" id="SM00091">
    <property type="entry name" value="PAS"/>
    <property type="match status" value="3"/>
</dbReference>
<reference evidence="20" key="1">
    <citation type="journal article" date="2020" name="Stud. Mycol.">
        <title>101 Dothideomycetes genomes: a test case for predicting lifestyles and emergence of pathogens.</title>
        <authorList>
            <person name="Haridas S."/>
            <person name="Albert R."/>
            <person name="Binder M."/>
            <person name="Bloem J."/>
            <person name="Labutti K."/>
            <person name="Salamov A."/>
            <person name="Andreopoulos B."/>
            <person name="Baker S."/>
            <person name="Barry K."/>
            <person name="Bills G."/>
            <person name="Bluhm B."/>
            <person name="Cannon C."/>
            <person name="Castanera R."/>
            <person name="Culley D."/>
            <person name="Daum C."/>
            <person name="Ezra D."/>
            <person name="Gonzalez J."/>
            <person name="Henrissat B."/>
            <person name="Kuo A."/>
            <person name="Liang C."/>
            <person name="Lipzen A."/>
            <person name="Lutzoni F."/>
            <person name="Magnuson J."/>
            <person name="Mondo S."/>
            <person name="Nolan M."/>
            <person name="Ohm R."/>
            <person name="Pangilinan J."/>
            <person name="Park H.-J."/>
            <person name="Ramirez L."/>
            <person name="Alfaro M."/>
            <person name="Sun H."/>
            <person name="Tritt A."/>
            <person name="Yoshinaga Y."/>
            <person name="Zwiers L.-H."/>
            <person name="Turgeon B."/>
            <person name="Goodwin S."/>
            <person name="Spatafora J."/>
            <person name="Crous P."/>
            <person name="Grigoriev I."/>
        </authorList>
    </citation>
    <scope>NUCLEOTIDE SEQUENCE</scope>
    <source>
        <strain evidence="20">CBS 379.55</strain>
    </source>
</reference>
<dbReference type="RefSeq" id="XP_033649984.1">
    <property type="nucleotide sequence ID" value="XM_033793762.1"/>
</dbReference>
<dbReference type="GO" id="GO:0009881">
    <property type="term" value="F:photoreceptor activity"/>
    <property type="evidence" value="ECO:0007669"/>
    <property type="project" value="UniProtKB-KW"/>
</dbReference>
<sequence>MNGYPTYAQPPLFPQPSNSSHLSSDLPPTSAGLDGVNANMGMDMHTNTDTAMGMGMGFGGMQHQQQQPQQQQQQQRTGRPAQSSTDDGDKVDRRKSLPAYANMAMHMDNSDSRRFSLLNFGGDANNAVNLDAFSFNDQTAMMQPPPSFSQPASAPAFSINAQFAAQNQPLASLQTPASAFSSPQYPIDSLSIGTNPSFVPDFSMSMDLQMENDALFQDLSLTTPLMDSTLLDQEFMDPGSATLPLTTGPQPLGSYANSSLPNTADINSSLPNGTNSGQQTQPNGQVITPTRFHDHSGHVSPFGSGQERPIAPAQDVPVADFAQMSLPWTAPPGGFPSTMNNNPHMSTQQFQNAYSKTGFDMLGILSRVATRPNPQIDLGQVDLSCAFVVCDAQAEDCPIVYCSDNFGNLTGYNLDEIRGQNCRFLQSPEGKVEQGTRRKYCDDRSVRALREAVDNFREAQVSLINYRKGGQPFMNLLTMIPISWEVGGPVRYFVGFQVDLVEQPNSVITVNTDGTHKVSYQRPPEMPRYLLGLGQHDTNMSTAQEDVQSKEDVLGKQDVAAILASHSAIGSDEGRRRIWEKMLVENTSDVVFVLSLKGVFLYLNPASSRMLEYDPGELTLTGISSVCHPSDIVPVTRELKEATAGSFVNIVFRLRRKVSGYMWFEGLGGLVAEQGKGRKFIILVGRSRPVYTLSKSVVRAAGGIGDSELWTKMSTTGMFLFVSGNVRALLDRHPEELVGTSIQALMRPESKQDFGRMLEAARTGRTGGVKHEIMNRKGQALQAYTTVYPGDAVEGQKPTFLIAQTRLLKYSRGAKGQRVGMFTGKEPHSADLRGSARSLPAQVGSSAYLSTGANTPLSNGSDARFSMGAPFPGPNRLPTGPPEDNIFDELKTTKSSNWQFELRQMERRNRQLAEQVQGLLAAKKKRKRRKGAAQKDCANCHTTVSPEWRRGPSGNRDLCNSCGLRYAKQVQIPARGFPLNCCANVRPDRPSLS</sequence>